<dbReference type="AlphaFoldDB" id="A0A1J5PVD5"/>
<protein>
    <submittedName>
        <fullName evidence="2">Uncharacterized protein</fullName>
    </submittedName>
</protein>
<comment type="caution">
    <text evidence="2">The sequence shown here is derived from an EMBL/GenBank/DDBJ whole genome shotgun (WGS) entry which is preliminary data.</text>
</comment>
<name>A0A1J5PVD5_9ZZZZ</name>
<proteinExistence type="predicted"/>
<reference evidence="2" key="1">
    <citation type="submission" date="2016-10" db="EMBL/GenBank/DDBJ databases">
        <title>Sequence of Gallionella enrichment culture.</title>
        <authorList>
            <person name="Poehlein A."/>
            <person name="Muehling M."/>
            <person name="Daniel R."/>
        </authorList>
    </citation>
    <scope>NUCLEOTIDE SEQUENCE</scope>
</reference>
<evidence type="ECO:0000256" key="1">
    <source>
        <dbReference type="SAM" id="Phobius"/>
    </source>
</evidence>
<dbReference type="EMBL" id="MLJW01002291">
    <property type="protein sequence ID" value="OIQ75058.1"/>
    <property type="molecule type" value="Genomic_DNA"/>
</dbReference>
<sequence length="34" mass="3427">MAGGQLFAIVTAALCTIVLLSAVLVLAGQLIVTR</sequence>
<keyword evidence="1" id="KW-0472">Membrane</keyword>
<gene>
    <name evidence="2" type="ORF">GALL_432760</name>
</gene>
<keyword evidence="1" id="KW-0812">Transmembrane</keyword>
<organism evidence="2">
    <name type="scientific">mine drainage metagenome</name>
    <dbReference type="NCBI Taxonomy" id="410659"/>
    <lineage>
        <taxon>unclassified sequences</taxon>
        <taxon>metagenomes</taxon>
        <taxon>ecological metagenomes</taxon>
    </lineage>
</organism>
<feature type="transmembrane region" description="Helical" evidence="1">
    <location>
        <begin position="6"/>
        <end position="32"/>
    </location>
</feature>
<keyword evidence="1" id="KW-1133">Transmembrane helix</keyword>
<accession>A0A1J5PVD5</accession>
<evidence type="ECO:0000313" key="2">
    <source>
        <dbReference type="EMBL" id="OIQ75058.1"/>
    </source>
</evidence>